<feature type="region of interest" description="Disordered" evidence="6">
    <location>
        <begin position="167"/>
        <end position="189"/>
    </location>
</feature>
<dbReference type="SMART" id="SM01336">
    <property type="entry name" value="zf-PARP"/>
    <property type="match status" value="1"/>
</dbReference>
<feature type="domain" description="PARP-type" evidence="7">
    <location>
        <begin position="9"/>
        <end position="75"/>
    </location>
</feature>
<evidence type="ECO:0000256" key="3">
    <source>
        <dbReference type="ARBA" id="ARBA00022771"/>
    </source>
</evidence>
<organism evidence="8 9">
    <name type="scientific">Panagrolaimus davidi</name>
    <dbReference type="NCBI Taxonomy" id="227884"/>
    <lineage>
        <taxon>Eukaryota</taxon>
        <taxon>Metazoa</taxon>
        <taxon>Ecdysozoa</taxon>
        <taxon>Nematoda</taxon>
        <taxon>Chromadorea</taxon>
        <taxon>Rhabditida</taxon>
        <taxon>Tylenchina</taxon>
        <taxon>Panagrolaimomorpha</taxon>
        <taxon>Panagrolaimoidea</taxon>
        <taxon>Panagrolaimidae</taxon>
        <taxon>Panagrolaimus</taxon>
    </lineage>
</organism>
<dbReference type="GO" id="GO:0008270">
    <property type="term" value="F:zinc ion binding"/>
    <property type="evidence" value="ECO:0007669"/>
    <property type="project" value="UniProtKB-KW"/>
</dbReference>
<sequence length="347" mass="39426">MTDNYILFQNASKRGDCNACQKIIPAGHLEVVYQNNEFHPECISKTGKVNCDSNEIDGYDSLSDDKKKLLDELFKKSHDFDIPSIEKAKRSDNCALADCPAENGRPSYISYTIRKGDLQIKFHGDIYHPKCFKSSHKVNMDIKDFLGYDSLRRRTKLLLEKNLEDIDESESGDVDGPTAKKSKMEPQMQDENVSNDNIQNEFDDGQEPFDGTNVKEEMSDPIILQMNTLNELNNTQTVNDREEREGNQESGILVVENVVSGNVMEDIKEIPEIKKEVKGEPEILTLDDDEVENAVHVETNEVQPEIKQESVAESYNFDVPTGDFLRSTLGKFDIELTNEVYTFYGNL</sequence>
<dbReference type="WBParaSite" id="PDA_v2.g18632.t1">
    <property type="protein sequence ID" value="PDA_v2.g18632.t1"/>
    <property type="gene ID" value="PDA_v2.g18632"/>
</dbReference>
<dbReference type="InterPro" id="IPR001510">
    <property type="entry name" value="Znf_PARP"/>
</dbReference>
<dbReference type="SUPFAM" id="SSF57716">
    <property type="entry name" value="Glucocorticoid receptor-like (DNA-binding domain)"/>
    <property type="match status" value="1"/>
</dbReference>
<name>A0A914PUW8_9BILA</name>
<dbReference type="Gene3D" id="3.30.1740.10">
    <property type="entry name" value="Zinc finger, PARP-type"/>
    <property type="match status" value="1"/>
</dbReference>
<dbReference type="GO" id="GO:0003677">
    <property type="term" value="F:DNA binding"/>
    <property type="evidence" value="ECO:0007669"/>
    <property type="project" value="InterPro"/>
</dbReference>
<accession>A0A914PUW8</accession>
<keyword evidence="4" id="KW-0862">Zinc</keyword>
<dbReference type="Proteomes" id="UP000887578">
    <property type="component" value="Unplaced"/>
</dbReference>
<proteinExistence type="predicted"/>
<protein>
    <submittedName>
        <fullName evidence="9">PARP-type domain-containing protein</fullName>
    </submittedName>
</protein>
<comment type="subcellular location">
    <subcellularLocation>
        <location evidence="1">Nucleus</location>
    </subcellularLocation>
</comment>
<evidence type="ECO:0000256" key="2">
    <source>
        <dbReference type="ARBA" id="ARBA00022723"/>
    </source>
</evidence>
<evidence type="ECO:0000313" key="9">
    <source>
        <dbReference type="WBParaSite" id="PDA_v2.g18632.t1"/>
    </source>
</evidence>
<dbReference type="AlphaFoldDB" id="A0A914PUW8"/>
<evidence type="ECO:0000256" key="5">
    <source>
        <dbReference type="ARBA" id="ARBA00023242"/>
    </source>
</evidence>
<keyword evidence="3" id="KW-0863">Zinc-finger</keyword>
<keyword evidence="8" id="KW-1185">Reference proteome</keyword>
<dbReference type="GO" id="GO:0005634">
    <property type="term" value="C:nucleus"/>
    <property type="evidence" value="ECO:0007669"/>
    <property type="project" value="UniProtKB-SubCell"/>
</dbReference>
<dbReference type="InterPro" id="IPR036957">
    <property type="entry name" value="Znf_PARP_sf"/>
</dbReference>
<reference evidence="9" key="1">
    <citation type="submission" date="2022-11" db="UniProtKB">
        <authorList>
            <consortium name="WormBaseParasite"/>
        </authorList>
    </citation>
    <scope>IDENTIFICATION</scope>
</reference>
<feature type="region of interest" description="Disordered" evidence="6">
    <location>
        <begin position="195"/>
        <end position="214"/>
    </location>
</feature>
<keyword evidence="2" id="KW-0479">Metal-binding</keyword>
<evidence type="ECO:0000256" key="4">
    <source>
        <dbReference type="ARBA" id="ARBA00022833"/>
    </source>
</evidence>
<evidence type="ECO:0000256" key="1">
    <source>
        <dbReference type="ARBA" id="ARBA00004123"/>
    </source>
</evidence>
<keyword evidence="5" id="KW-0539">Nucleus</keyword>
<evidence type="ECO:0000259" key="7">
    <source>
        <dbReference type="SMART" id="SM01336"/>
    </source>
</evidence>
<evidence type="ECO:0000313" key="8">
    <source>
        <dbReference type="Proteomes" id="UP000887578"/>
    </source>
</evidence>
<evidence type="ECO:0000256" key="6">
    <source>
        <dbReference type="SAM" id="MobiDB-lite"/>
    </source>
</evidence>